<accession>A0A397IUP5</accession>
<comment type="caution">
    <text evidence="1">The sequence shown here is derived from an EMBL/GenBank/DDBJ whole genome shotgun (WGS) entry which is preliminary data.</text>
</comment>
<dbReference type="AlphaFoldDB" id="A0A397IUP5"/>
<dbReference type="EMBL" id="PQFF01000133">
    <property type="protein sequence ID" value="RHZ79671.1"/>
    <property type="molecule type" value="Genomic_DNA"/>
</dbReference>
<dbReference type="OrthoDB" id="2419021at2759"/>
<protein>
    <recommendedName>
        <fullName evidence="3">Zinc-ribbon domain-containing protein</fullName>
    </recommendedName>
</protein>
<evidence type="ECO:0000313" key="1">
    <source>
        <dbReference type="EMBL" id="RHZ79671.1"/>
    </source>
</evidence>
<sequence>MEENAFLKSISIVKFQYFENAVKIINGSVLFDLLKIAIHGVLIVQIENSIFQECKNNHQFRLSLSDVKNKENWCRECMKLGLEFAQNLANEVLIITDALLSLGNVLEDIHGKSEKLDIEYAKELARSRNGECLSDVYINYKTHLRWRCFKSHEWLASISGIKNKNSWCPHCASTKFDILVAKSIARSRAGECLTDFYINCKSQLLWRCNKNHQWYATLSHITQLDIYYPQYGFATEVQGEQLERYIEFFHNGDPNNFIKQQERDQLKKELCEENWIVLSDEGLVGLIKNNTNLWLPGYKNLINPDEYMINDRTYM</sequence>
<proteinExistence type="predicted"/>
<organism evidence="1 2">
    <name type="scientific">Diversispora epigaea</name>
    <dbReference type="NCBI Taxonomy" id="1348612"/>
    <lineage>
        <taxon>Eukaryota</taxon>
        <taxon>Fungi</taxon>
        <taxon>Fungi incertae sedis</taxon>
        <taxon>Mucoromycota</taxon>
        <taxon>Glomeromycotina</taxon>
        <taxon>Glomeromycetes</taxon>
        <taxon>Diversisporales</taxon>
        <taxon>Diversisporaceae</taxon>
        <taxon>Diversispora</taxon>
    </lineage>
</organism>
<dbReference type="Proteomes" id="UP000266861">
    <property type="component" value="Unassembled WGS sequence"/>
</dbReference>
<reference evidence="1 2" key="1">
    <citation type="submission" date="2018-08" db="EMBL/GenBank/DDBJ databases">
        <title>Genome and evolution of the arbuscular mycorrhizal fungus Diversispora epigaea (formerly Glomus versiforme) and its bacterial endosymbionts.</title>
        <authorList>
            <person name="Sun X."/>
            <person name="Fei Z."/>
            <person name="Harrison M."/>
        </authorList>
    </citation>
    <scope>NUCLEOTIDE SEQUENCE [LARGE SCALE GENOMIC DNA]</scope>
    <source>
        <strain evidence="1 2">IT104</strain>
    </source>
</reference>
<keyword evidence="2" id="KW-1185">Reference proteome</keyword>
<name>A0A397IUP5_9GLOM</name>
<evidence type="ECO:0008006" key="3">
    <source>
        <dbReference type="Google" id="ProtNLM"/>
    </source>
</evidence>
<evidence type="ECO:0000313" key="2">
    <source>
        <dbReference type="Proteomes" id="UP000266861"/>
    </source>
</evidence>
<gene>
    <name evidence="1" type="ORF">Glove_142g25</name>
</gene>